<feature type="transmembrane region" description="Helical" evidence="10">
    <location>
        <begin position="195"/>
        <end position="213"/>
    </location>
</feature>
<evidence type="ECO:0000256" key="8">
    <source>
        <dbReference type="ARBA" id="ARBA00023264"/>
    </source>
</evidence>
<keyword evidence="13" id="KW-1185">Reference proteome</keyword>
<dbReference type="Pfam" id="PF00781">
    <property type="entry name" value="DAGK_cat"/>
    <property type="match status" value="1"/>
</dbReference>
<evidence type="ECO:0000259" key="11">
    <source>
        <dbReference type="PROSITE" id="PS50146"/>
    </source>
</evidence>
<keyword evidence="8" id="KW-1208">Phospholipid metabolism</keyword>
<dbReference type="Gene3D" id="3.40.50.10330">
    <property type="entry name" value="Probable inorganic polyphosphate/atp-NAD kinase, domain 1"/>
    <property type="match status" value="1"/>
</dbReference>
<dbReference type="PANTHER" id="PTHR12358">
    <property type="entry name" value="SPHINGOSINE KINASE"/>
    <property type="match status" value="1"/>
</dbReference>
<protein>
    <submittedName>
        <fullName evidence="12">Diacylglycerol kinase family protein</fullName>
    </submittedName>
</protein>
<dbReference type="SUPFAM" id="SSF48317">
    <property type="entry name" value="Acid phosphatase/Vanadium-dependent haloperoxidase"/>
    <property type="match status" value="1"/>
</dbReference>
<gene>
    <name evidence="12" type="ORF">PO587_34810</name>
</gene>
<sequence>MPTAVSGRPAELPGERPAGGLTAAGSRTAPRGVGWSVRWIAALAICQAALMVGLGLLITGPAHHLWPLTVEDHVDSGFERMRTHSLTTLSWFASEAGNTGTVIAVTLLSCLGLLWIPRLPMWRQAAFLALAVSLQSLVFLAITTAVDRHRPEVHRLDGSLPTSSYTSGHTGAATAIYGGLAVLALSRLRSPWRRVVAGVLFLIPIVVGLARLYRGMHHPTDVVGGLVNGGLSLWIVGRAVLADGFVTAPPASGSTKSAETAPDGPGQRTGHAAVIFNPTVTDQADRDAIQQVLHQHGYGAPTFIETTADDPGGGQSTEAVRDGATLVVVCGGDGTLRAAATAMAGSAVPLALVPCGTGNLLARNLGLPLAPVDALDAALHGAVHRVDLGRIEGDGLPTTHFAAMCGAGLDAAMLQRANANDRTKASLGWLAYVLALPRVWSRTPRMSVNVRLDGAPAHRRTARMVLIGNVGAVQGGMRLLPDARPDDGRLDLLILDPRGLGGWISALWTLLRGTATPRSTADAPAGRDDGAPVAFFTFRHAEFTFDHDQPRELDGDPIARGRRLTVEAAPGALKMLLPARGE</sequence>
<dbReference type="PROSITE" id="PS50146">
    <property type="entry name" value="DAGK"/>
    <property type="match status" value="1"/>
</dbReference>
<reference evidence="12 13" key="1">
    <citation type="journal article" date="2015" name="Int. J. Syst. Evol. Microbiol.">
        <title>Streptomyces gilvifuscus sp. nov., an actinomycete that produces antibacterial compounds isolated from soil.</title>
        <authorList>
            <person name="Nguyen T.M."/>
            <person name="Kim J."/>
        </authorList>
    </citation>
    <scope>NUCLEOTIDE SEQUENCE [LARGE SCALE GENOMIC DNA]</scope>
    <source>
        <strain evidence="12 13">T113</strain>
    </source>
</reference>
<evidence type="ECO:0000313" key="13">
    <source>
        <dbReference type="Proteomes" id="UP001221328"/>
    </source>
</evidence>
<dbReference type="InterPro" id="IPR017438">
    <property type="entry name" value="ATP-NAD_kinase_N"/>
</dbReference>
<dbReference type="Proteomes" id="UP001221328">
    <property type="component" value="Unassembled WGS sequence"/>
</dbReference>
<evidence type="ECO:0000256" key="7">
    <source>
        <dbReference type="ARBA" id="ARBA00023209"/>
    </source>
</evidence>
<dbReference type="Pfam" id="PF19279">
    <property type="entry name" value="YegS_C"/>
    <property type="match status" value="1"/>
</dbReference>
<evidence type="ECO:0000313" key="12">
    <source>
        <dbReference type="EMBL" id="MDC2959610.1"/>
    </source>
</evidence>
<evidence type="ECO:0000256" key="9">
    <source>
        <dbReference type="SAM" id="MobiDB-lite"/>
    </source>
</evidence>
<feature type="region of interest" description="Disordered" evidence="9">
    <location>
        <begin position="1"/>
        <end position="23"/>
    </location>
</feature>
<dbReference type="SUPFAM" id="SSF111331">
    <property type="entry name" value="NAD kinase/diacylglycerol kinase-like"/>
    <property type="match status" value="1"/>
</dbReference>
<keyword evidence="10" id="KW-1133">Transmembrane helix</keyword>
<evidence type="ECO:0000256" key="6">
    <source>
        <dbReference type="ARBA" id="ARBA00022840"/>
    </source>
</evidence>
<evidence type="ECO:0000256" key="5">
    <source>
        <dbReference type="ARBA" id="ARBA00022777"/>
    </source>
</evidence>
<evidence type="ECO:0000256" key="10">
    <source>
        <dbReference type="SAM" id="Phobius"/>
    </source>
</evidence>
<keyword evidence="7" id="KW-0443">Lipid metabolism</keyword>
<dbReference type="GO" id="GO:0016301">
    <property type="term" value="F:kinase activity"/>
    <property type="evidence" value="ECO:0007669"/>
    <property type="project" value="UniProtKB-KW"/>
</dbReference>
<keyword evidence="6" id="KW-0067">ATP-binding</keyword>
<keyword evidence="7" id="KW-0594">Phospholipid biosynthesis</keyword>
<keyword evidence="10" id="KW-0472">Membrane</keyword>
<keyword evidence="10" id="KW-0812">Transmembrane</keyword>
<evidence type="ECO:0000256" key="3">
    <source>
        <dbReference type="ARBA" id="ARBA00022679"/>
    </source>
</evidence>
<evidence type="ECO:0000256" key="1">
    <source>
        <dbReference type="ARBA" id="ARBA00001946"/>
    </source>
</evidence>
<comment type="caution">
    <text evidence="12">The sequence shown here is derived from an EMBL/GenBank/DDBJ whole genome shotgun (WGS) entry which is preliminary data.</text>
</comment>
<dbReference type="EMBL" id="JAQOSK010000017">
    <property type="protein sequence ID" value="MDC2959610.1"/>
    <property type="molecule type" value="Genomic_DNA"/>
</dbReference>
<evidence type="ECO:0000256" key="4">
    <source>
        <dbReference type="ARBA" id="ARBA00022741"/>
    </source>
</evidence>
<dbReference type="Gene3D" id="1.20.144.10">
    <property type="entry name" value="Phosphatidic acid phosphatase type 2/haloperoxidase"/>
    <property type="match status" value="1"/>
</dbReference>
<dbReference type="RefSeq" id="WP_272177983.1">
    <property type="nucleotide sequence ID" value="NZ_JAQOSK010000017.1"/>
</dbReference>
<dbReference type="InterPro" id="IPR016064">
    <property type="entry name" value="NAD/diacylglycerol_kinase_sf"/>
</dbReference>
<feature type="domain" description="DAGKc" evidence="11">
    <location>
        <begin position="318"/>
        <end position="395"/>
    </location>
</feature>
<feature type="transmembrane region" description="Helical" evidence="10">
    <location>
        <begin position="96"/>
        <end position="116"/>
    </location>
</feature>
<dbReference type="InterPro" id="IPR045540">
    <property type="entry name" value="YegS/DAGK_C"/>
</dbReference>
<dbReference type="CDD" id="cd03392">
    <property type="entry name" value="PAP2_like_2"/>
    <property type="match status" value="1"/>
</dbReference>
<feature type="transmembrane region" description="Helical" evidence="10">
    <location>
        <begin position="37"/>
        <end position="58"/>
    </location>
</feature>
<dbReference type="SMART" id="SM00046">
    <property type="entry name" value="DAGKc"/>
    <property type="match status" value="1"/>
</dbReference>
<feature type="transmembrane region" description="Helical" evidence="10">
    <location>
        <begin position="125"/>
        <end position="146"/>
    </location>
</feature>
<keyword evidence="3" id="KW-0808">Transferase</keyword>
<keyword evidence="5 12" id="KW-0418">Kinase</keyword>
<keyword evidence="7" id="KW-0444">Lipid biosynthesis</keyword>
<keyword evidence="4" id="KW-0547">Nucleotide-binding</keyword>
<dbReference type="Pfam" id="PF01569">
    <property type="entry name" value="PAP2"/>
    <property type="match status" value="1"/>
</dbReference>
<feature type="transmembrane region" description="Helical" evidence="10">
    <location>
        <begin position="166"/>
        <end position="188"/>
    </location>
</feature>
<dbReference type="InterPro" id="IPR001206">
    <property type="entry name" value="Diacylglycerol_kinase_cat_dom"/>
</dbReference>
<comment type="cofactor">
    <cofactor evidence="1">
        <name>Mg(2+)</name>
        <dbReference type="ChEBI" id="CHEBI:18420"/>
    </cofactor>
</comment>
<feature type="region of interest" description="Disordered" evidence="9">
    <location>
        <begin position="250"/>
        <end position="270"/>
    </location>
</feature>
<comment type="similarity">
    <text evidence="2">Belongs to the diacylglycerol/lipid kinase family.</text>
</comment>
<dbReference type="PANTHER" id="PTHR12358:SF54">
    <property type="entry name" value="SPHINGOSINE KINASE RELATED PROTEIN"/>
    <property type="match status" value="1"/>
</dbReference>
<dbReference type="InterPro" id="IPR000326">
    <property type="entry name" value="PAP2/HPO"/>
</dbReference>
<dbReference type="InterPro" id="IPR050187">
    <property type="entry name" value="Lipid_Phosphate_FormReg"/>
</dbReference>
<name>A0ABT5G421_9ACTN</name>
<accession>A0ABT5G421</accession>
<organism evidence="12 13">
    <name type="scientific">Streptomyces gilvifuscus</name>
    <dbReference type="NCBI Taxonomy" id="1550617"/>
    <lineage>
        <taxon>Bacteria</taxon>
        <taxon>Bacillati</taxon>
        <taxon>Actinomycetota</taxon>
        <taxon>Actinomycetes</taxon>
        <taxon>Kitasatosporales</taxon>
        <taxon>Streptomycetaceae</taxon>
        <taxon>Streptomyces</taxon>
    </lineage>
</organism>
<dbReference type="Gene3D" id="2.60.200.40">
    <property type="match status" value="1"/>
</dbReference>
<dbReference type="SMART" id="SM00014">
    <property type="entry name" value="acidPPc"/>
    <property type="match status" value="1"/>
</dbReference>
<evidence type="ECO:0000256" key="2">
    <source>
        <dbReference type="ARBA" id="ARBA00005983"/>
    </source>
</evidence>
<proteinExistence type="inferred from homology"/>
<dbReference type="InterPro" id="IPR036938">
    <property type="entry name" value="PAP2/HPO_sf"/>
</dbReference>